<dbReference type="PANTHER" id="PTHR14464">
    <property type="entry name" value="EXONUCLEASE V"/>
    <property type="match status" value="1"/>
</dbReference>
<sequence>MEKLVAGNPPCDQKPSCNVPSHPLIQLNNTLSHELESFPSQIPVEIVSEDEMAFIEAALSSVAAAAAHRSLLSSPSRIQHRFLNLGGSVLRSCFSSSSSSSEVEDLGMVGSSSDVQWEEEVGNRSSKKSFLQRFRSGRGLMVTDITNTEWCEKQMEFILLHGQPKQTDAMKAGSSRHAELEKEVVERVAVPIKSSEESWAIKLMNFIIGANQLLFEGLTRELPVLGVVDGIWMVGVIDEIRLSINELDAGPLLIDTKTRCTARLPSEAQERKSRLQLMCYKYLWDSVITQDFPIMLFCDYFELNPRYLLSDDIQQHIATTGLQAKTFEDVLMQFSNTCCLLPPSQEQLLLRYEFQVDHSLIGEVSFAYDDEWLKSQLHQCLEFWLNKREANYVPNNERWKCRFCTFSDICPVNSYQSGADPVLGHSPSISSGVNL</sequence>
<evidence type="ECO:0000313" key="3">
    <source>
        <dbReference type="Proteomes" id="UP001179952"/>
    </source>
</evidence>
<dbReference type="AlphaFoldDB" id="A0AAV9B5M1"/>
<dbReference type="Pfam" id="PF09810">
    <property type="entry name" value="Exo5"/>
    <property type="match status" value="3"/>
</dbReference>
<name>A0AAV9B5M1_ACOGR</name>
<protein>
    <recommendedName>
        <fullName evidence="4">Exonuclease V</fullName>
    </recommendedName>
</protein>
<comment type="caution">
    <text evidence="2">The sequence shown here is derived from an EMBL/GenBank/DDBJ whole genome shotgun (WGS) entry which is preliminary data.</text>
</comment>
<evidence type="ECO:0000313" key="2">
    <source>
        <dbReference type="EMBL" id="KAK1271369.1"/>
    </source>
</evidence>
<evidence type="ECO:0000256" key="1">
    <source>
        <dbReference type="ARBA" id="ARBA00009797"/>
    </source>
</evidence>
<reference evidence="2" key="2">
    <citation type="submission" date="2023-06" db="EMBL/GenBank/DDBJ databases">
        <authorList>
            <person name="Ma L."/>
            <person name="Liu K.-W."/>
            <person name="Li Z."/>
            <person name="Hsiao Y.-Y."/>
            <person name="Qi Y."/>
            <person name="Fu T."/>
            <person name="Tang G."/>
            <person name="Zhang D."/>
            <person name="Sun W.-H."/>
            <person name="Liu D.-K."/>
            <person name="Li Y."/>
            <person name="Chen G.-Z."/>
            <person name="Liu X.-D."/>
            <person name="Liao X.-Y."/>
            <person name="Jiang Y.-T."/>
            <person name="Yu X."/>
            <person name="Hao Y."/>
            <person name="Huang J."/>
            <person name="Zhao X.-W."/>
            <person name="Ke S."/>
            <person name="Chen Y.-Y."/>
            <person name="Wu W.-L."/>
            <person name="Hsu J.-L."/>
            <person name="Lin Y.-F."/>
            <person name="Huang M.-D."/>
            <person name="Li C.-Y."/>
            <person name="Huang L."/>
            <person name="Wang Z.-W."/>
            <person name="Zhao X."/>
            <person name="Zhong W.-Y."/>
            <person name="Peng D.-H."/>
            <person name="Ahmad S."/>
            <person name="Lan S."/>
            <person name="Zhang J.-S."/>
            <person name="Tsai W.-C."/>
            <person name="Van De Peer Y."/>
            <person name="Liu Z.-J."/>
        </authorList>
    </citation>
    <scope>NUCLEOTIDE SEQUENCE</scope>
    <source>
        <strain evidence="2">SCP</strain>
        <tissue evidence="2">Leaves</tissue>
    </source>
</reference>
<keyword evidence="3" id="KW-1185">Reference proteome</keyword>
<accession>A0AAV9B5M1</accession>
<dbReference type="PANTHER" id="PTHR14464:SF4">
    <property type="entry name" value="EXONUCLEASE V"/>
    <property type="match status" value="1"/>
</dbReference>
<dbReference type="Gene3D" id="3.90.320.10">
    <property type="match status" value="1"/>
</dbReference>
<reference evidence="2" key="1">
    <citation type="journal article" date="2023" name="Nat. Commun.">
        <title>Diploid and tetraploid genomes of Acorus and the evolution of monocots.</title>
        <authorList>
            <person name="Ma L."/>
            <person name="Liu K.W."/>
            <person name="Li Z."/>
            <person name="Hsiao Y.Y."/>
            <person name="Qi Y."/>
            <person name="Fu T."/>
            <person name="Tang G.D."/>
            <person name="Zhang D."/>
            <person name="Sun W.H."/>
            <person name="Liu D.K."/>
            <person name="Li Y."/>
            <person name="Chen G.Z."/>
            <person name="Liu X.D."/>
            <person name="Liao X.Y."/>
            <person name="Jiang Y.T."/>
            <person name="Yu X."/>
            <person name="Hao Y."/>
            <person name="Huang J."/>
            <person name="Zhao X.W."/>
            <person name="Ke S."/>
            <person name="Chen Y.Y."/>
            <person name="Wu W.L."/>
            <person name="Hsu J.L."/>
            <person name="Lin Y.F."/>
            <person name="Huang M.D."/>
            <person name="Li C.Y."/>
            <person name="Huang L."/>
            <person name="Wang Z.W."/>
            <person name="Zhao X."/>
            <person name="Zhong W.Y."/>
            <person name="Peng D.H."/>
            <person name="Ahmad S."/>
            <person name="Lan S."/>
            <person name="Zhang J.S."/>
            <person name="Tsai W.C."/>
            <person name="Van de Peer Y."/>
            <person name="Liu Z.J."/>
        </authorList>
    </citation>
    <scope>NUCLEOTIDE SEQUENCE</scope>
    <source>
        <strain evidence="2">SCP</strain>
    </source>
</reference>
<dbReference type="GO" id="GO:0045145">
    <property type="term" value="F:single-stranded DNA 5'-3' DNA exonuclease activity"/>
    <property type="evidence" value="ECO:0007669"/>
    <property type="project" value="InterPro"/>
</dbReference>
<gene>
    <name evidence="2" type="ORF">QJS04_geneDACA022060</name>
</gene>
<evidence type="ECO:0008006" key="4">
    <source>
        <dbReference type="Google" id="ProtNLM"/>
    </source>
</evidence>
<organism evidence="2 3">
    <name type="scientific">Acorus gramineus</name>
    <name type="common">Dwarf sweet flag</name>
    <dbReference type="NCBI Taxonomy" id="55184"/>
    <lineage>
        <taxon>Eukaryota</taxon>
        <taxon>Viridiplantae</taxon>
        <taxon>Streptophyta</taxon>
        <taxon>Embryophyta</taxon>
        <taxon>Tracheophyta</taxon>
        <taxon>Spermatophyta</taxon>
        <taxon>Magnoliopsida</taxon>
        <taxon>Liliopsida</taxon>
        <taxon>Acoraceae</taxon>
        <taxon>Acorus</taxon>
    </lineage>
</organism>
<proteinExistence type="inferred from homology"/>
<dbReference type="Proteomes" id="UP001179952">
    <property type="component" value="Unassembled WGS sequence"/>
</dbReference>
<dbReference type="InterPro" id="IPR011604">
    <property type="entry name" value="PDDEXK-like_dom_sf"/>
</dbReference>
<dbReference type="GO" id="GO:0036297">
    <property type="term" value="P:interstrand cross-link repair"/>
    <property type="evidence" value="ECO:0007669"/>
    <property type="project" value="TreeGrafter"/>
</dbReference>
<dbReference type="InterPro" id="IPR019190">
    <property type="entry name" value="EXOV"/>
</dbReference>
<dbReference type="EMBL" id="JAUJYN010000005">
    <property type="protein sequence ID" value="KAK1271369.1"/>
    <property type="molecule type" value="Genomic_DNA"/>
</dbReference>
<dbReference type="GO" id="GO:0005634">
    <property type="term" value="C:nucleus"/>
    <property type="evidence" value="ECO:0007669"/>
    <property type="project" value="TreeGrafter"/>
</dbReference>
<comment type="similarity">
    <text evidence="1">Belongs to the EXO5 family.</text>
</comment>